<reference evidence="6 7" key="1">
    <citation type="submission" date="2020-11" db="EMBL/GenBank/DDBJ databases">
        <title>WGS of Herminiimonas contaminans strain Marseille-Q4544 isolated from planarians Schmidtea mediterranea.</title>
        <authorList>
            <person name="Kangale L."/>
        </authorList>
    </citation>
    <scope>NUCLEOTIDE SEQUENCE [LARGE SCALE GENOMIC DNA]</scope>
    <source>
        <strain evidence="6 7">Marseille-Q4544</strain>
    </source>
</reference>
<dbReference type="InterPro" id="IPR013762">
    <property type="entry name" value="Integrase-like_cat_sf"/>
</dbReference>
<dbReference type="Gene3D" id="1.10.443.10">
    <property type="entry name" value="Intergrase catalytic core"/>
    <property type="match status" value="1"/>
</dbReference>
<dbReference type="Proteomes" id="UP000657372">
    <property type="component" value="Unassembled WGS sequence"/>
</dbReference>
<keyword evidence="4" id="KW-0233">DNA recombination</keyword>
<evidence type="ECO:0000313" key="6">
    <source>
        <dbReference type="EMBL" id="MBF8177209.1"/>
    </source>
</evidence>
<keyword evidence="3" id="KW-0238">DNA-binding</keyword>
<comment type="caution">
    <text evidence="6">The sequence shown here is derived from an EMBL/GenBank/DDBJ whole genome shotgun (WGS) entry which is preliminary data.</text>
</comment>
<sequence>MNRARKTGKGLPRRVYIKHGAYHFVSPEPIPDPKDGTPRKWIRLGSVADGEPAMLQVLGQLLQDKKSIAGSMPDVCNQFKLIKLGRYSTETQATYRNYLDTIATAFEDFSAAQVTTKSWAEFLRDNFADKQNTAQKYTALARRLFKFIISELGLRQDNPIDQIDLSGYQTTRREVLPTHDQVKRIRAAGMMSMPNKNTGKSFAIASGPMFGCLVDIAYLLWQRAIDVRTLKEQQIDGDYIRFKPSKTMKSSGKTVDIFITPQIAEVLDRAREIKKEYKVKGQPLITPYLFPTRDGKPYTKSGLFSMWDRARDRIGIDKDSSPDERIQFRDLRALGATDAAKAGENMKAIQTRLAHTSGKTSEIYIKESVPERSAIDLPLPWLDSKKTV</sequence>
<evidence type="ECO:0000256" key="2">
    <source>
        <dbReference type="ARBA" id="ARBA00022908"/>
    </source>
</evidence>
<dbReference type="PANTHER" id="PTHR30629">
    <property type="entry name" value="PROPHAGE INTEGRASE"/>
    <property type="match status" value="1"/>
</dbReference>
<dbReference type="InterPro" id="IPR050808">
    <property type="entry name" value="Phage_Integrase"/>
</dbReference>
<dbReference type="PANTHER" id="PTHR30629:SF2">
    <property type="entry name" value="PROPHAGE INTEGRASE INTS-RELATED"/>
    <property type="match status" value="1"/>
</dbReference>
<name>A0ABS0ET39_9BURK</name>
<dbReference type="InterPro" id="IPR010998">
    <property type="entry name" value="Integrase_recombinase_N"/>
</dbReference>
<dbReference type="Gene3D" id="1.10.150.130">
    <property type="match status" value="1"/>
</dbReference>
<dbReference type="Pfam" id="PF00589">
    <property type="entry name" value="Phage_integrase"/>
    <property type="match status" value="1"/>
</dbReference>
<keyword evidence="2" id="KW-0229">DNA integration</keyword>
<evidence type="ECO:0000256" key="4">
    <source>
        <dbReference type="ARBA" id="ARBA00023172"/>
    </source>
</evidence>
<accession>A0ABS0ET39</accession>
<dbReference type="InterPro" id="IPR002104">
    <property type="entry name" value="Integrase_catalytic"/>
</dbReference>
<proteinExistence type="inferred from homology"/>
<feature type="domain" description="Tyr recombinase" evidence="5">
    <location>
        <begin position="171"/>
        <end position="377"/>
    </location>
</feature>
<evidence type="ECO:0000259" key="5">
    <source>
        <dbReference type="PROSITE" id="PS51898"/>
    </source>
</evidence>
<dbReference type="SUPFAM" id="SSF56349">
    <property type="entry name" value="DNA breaking-rejoining enzymes"/>
    <property type="match status" value="1"/>
</dbReference>
<evidence type="ECO:0000256" key="1">
    <source>
        <dbReference type="ARBA" id="ARBA00008857"/>
    </source>
</evidence>
<protein>
    <submittedName>
        <fullName evidence="6">Tyrosine-type recombinase/integrase</fullName>
    </submittedName>
</protein>
<dbReference type="RefSeq" id="WP_195874964.1">
    <property type="nucleotide sequence ID" value="NZ_JADOEL010000003.1"/>
</dbReference>
<keyword evidence="7" id="KW-1185">Reference proteome</keyword>
<evidence type="ECO:0000313" key="7">
    <source>
        <dbReference type="Proteomes" id="UP000657372"/>
    </source>
</evidence>
<gene>
    <name evidence="6" type="ORF">IXC47_05905</name>
</gene>
<organism evidence="6 7">
    <name type="scientific">Herminiimonas contaminans</name>
    <dbReference type="NCBI Taxonomy" id="1111140"/>
    <lineage>
        <taxon>Bacteria</taxon>
        <taxon>Pseudomonadati</taxon>
        <taxon>Pseudomonadota</taxon>
        <taxon>Betaproteobacteria</taxon>
        <taxon>Burkholderiales</taxon>
        <taxon>Oxalobacteraceae</taxon>
        <taxon>Herminiimonas</taxon>
    </lineage>
</organism>
<dbReference type="InterPro" id="IPR011010">
    <property type="entry name" value="DNA_brk_join_enz"/>
</dbReference>
<comment type="similarity">
    <text evidence="1">Belongs to the 'phage' integrase family.</text>
</comment>
<dbReference type="EMBL" id="JADOEL010000003">
    <property type="protein sequence ID" value="MBF8177209.1"/>
    <property type="molecule type" value="Genomic_DNA"/>
</dbReference>
<dbReference type="PROSITE" id="PS51898">
    <property type="entry name" value="TYR_RECOMBINASE"/>
    <property type="match status" value="1"/>
</dbReference>
<evidence type="ECO:0000256" key="3">
    <source>
        <dbReference type="ARBA" id="ARBA00023125"/>
    </source>
</evidence>